<accession>A0ACA9S8N6</accession>
<dbReference type="Proteomes" id="UP000789920">
    <property type="component" value="Unassembled WGS sequence"/>
</dbReference>
<feature type="non-terminal residue" evidence="1">
    <location>
        <position position="1"/>
    </location>
</feature>
<organism evidence="1 2">
    <name type="scientific">Racocetra persica</name>
    <dbReference type="NCBI Taxonomy" id="160502"/>
    <lineage>
        <taxon>Eukaryota</taxon>
        <taxon>Fungi</taxon>
        <taxon>Fungi incertae sedis</taxon>
        <taxon>Mucoromycota</taxon>
        <taxon>Glomeromycotina</taxon>
        <taxon>Glomeromycetes</taxon>
        <taxon>Diversisporales</taxon>
        <taxon>Gigasporaceae</taxon>
        <taxon>Racocetra</taxon>
    </lineage>
</organism>
<name>A0ACA9S8N6_9GLOM</name>
<protein>
    <submittedName>
        <fullName evidence="1">33291_t:CDS:1</fullName>
    </submittedName>
</protein>
<gene>
    <name evidence="1" type="ORF">RPERSI_LOCUS27545</name>
</gene>
<sequence length="149" mass="17172">GNSTIYTATWKNGPFTKWDNEQQELKRDGEIICILKTLKDLEKSAGEIEASFTIEPYSQSLVKCYGLTKDPETRTFMLILHKMDSDLRQFLEEISNSIRKLHNKGKIYKDLYPKNILINKDKLHCVLCDFGLCSSLIQDYGNCPYIAPE</sequence>
<evidence type="ECO:0000313" key="2">
    <source>
        <dbReference type="Proteomes" id="UP000789920"/>
    </source>
</evidence>
<dbReference type="EMBL" id="CAJVQC010097584">
    <property type="protein sequence ID" value="CAG8829614.1"/>
    <property type="molecule type" value="Genomic_DNA"/>
</dbReference>
<reference evidence="1" key="1">
    <citation type="submission" date="2021-06" db="EMBL/GenBank/DDBJ databases">
        <authorList>
            <person name="Kallberg Y."/>
            <person name="Tangrot J."/>
            <person name="Rosling A."/>
        </authorList>
    </citation>
    <scope>NUCLEOTIDE SEQUENCE</scope>
    <source>
        <strain evidence="1">MA461A</strain>
    </source>
</reference>
<keyword evidence="2" id="KW-1185">Reference proteome</keyword>
<feature type="non-terminal residue" evidence="1">
    <location>
        <position position="149"/>
    </location>
</feature>
<evidence type="ECO:0000313" key="1">
    <source>
        <dbReference type="EMBL" id="CAG8829614.1"/>
    </source>
</evidence>
<proteinExistence type="predicted"/>
<comment type="caution">
    <text evidence="1">The sequence shown here is derived from an EMBL/GenBank/DDBJ whole genome shotgun (WGS) entry which is preliminary data.</text>
</comment>